<dbReference type="InterPro" id="IPR001789">
    <property type="entry name" value="Sig_transdc_resp-reg_receiver"/>
</dbReference>
<dbReference type="SMART" id="SM00850">
    <property type="entry name" value="LytTR"/>
    <property type="match status" value="1"/>
</dbReference>
<dbReference type="Pfam" id="PF04397">
    <property type="entry name" value="LytTR"/>
    <property type="match status" value="1"/>
</dbReference>
<dbReference type="Proteomes" id="UP000251993">
    <property type="component" value="Chromosome"/>
</dbReference>
<feature type="modified residue" description="4-aspartylphosphate" evidence="1">
    <location>
        <position position="56"/>
    </location>
</feature>
<dbReference type="FunFam" id="3.40.50.2300:FF:000051">
    <property type="entry name" value="Two-component response regulator yehT"/>
    <property type="match status" value="1"/>
</dbReference>
<dbReference type="PROSITE" id="PS50110">
    <property type="entry name" value="RESPONSE_REGULATORY"/>
    <property type="match status" value="1"/>
</dbReference>
<evidence type="ECO:0000259" key="3">
    <source>
        <dbReference type="PROSITE" id="PS50930"/>
    </source>
</evidence>
<name>A0A344TEA4_9BACT</name>
<dbReference type="InterPro" id="IPR046947">
    <property type="entry name" value="LytR-like"/>
</dbReference>
<dbReference type="PROSITE" id="PS50930">
    <property type="entry name" value="HTH_LYTTR"/>
    <property type="match status" value="1"/>
</dbReference>
<evidence type="ECO:0000256" key="1">
    <source>
        <dbReference type="PROSITE-ProRule" id="PRU00169"/>
    </source>
</evidence>
<dbReference type="PANTHER" id="PTHR37299">
    <property type="entry name" value="TRANSCRIPTIONAL REGULATOR-RELATED"/>
    <property type="match status" value="1"/>
</dbReference>
<dbReference type="GO" id="GO:0000156">
    <property type="term" value="F:phosphorelay response regulator activity"/>
    <property type="evidence" value="ECO:0007669"/>
    <property type="project" value="InterPro"/>
</dbReference>
<proteinExistence type="predicted"/>
<accession>A0A344TEA4</accession>
<evidence type="ECO:0000313" key="4">
    <source>
        <dbReference type="EMBL" id="AXE16975.1"/>
    </source>
</evidence>
<evidence type="ECO:0000259" key="2">
    <source>
        <dbReference type="PROSITE" id="PS50110"/>
    </source>
</evidence>
<dbReference type="Gene3D" id="3.40.50.2300">
    <property type="match status" value="1"/>
</dbReference>
<dbReference type="Gene3D" id="2.40.50.1020">
    <property type="entry name" value="LytTr DNA-binding domain"/>
    <property type="match status" value="1"/>
</dbReference>
<dbReference type="SUPFAM" id="SSF52172">
    <property type="entry name" value="CheY-like"/>
    <property type="match status" value="1"/>
</dbReference>
<gene>
    <name evidence="4" type="ORF">DR864_04120</name>
</gene>
<reference evidence="4 5" key="1">
    <citation type="submission" date="2018-07" db="EMBL/GenBank/DDBJ databases">
        <title>Genome sequencing of Runella.</title>
        <authorList>
            <person name="Baek M.-G."/>
            <person name="Yi H."/>
        </authorList>
    </citation>
    <scope>NUCLEOTIDE SEQUENCE [LARGE SCALE GENOMIC DNA]</scope>
    <source>
        <strain evidence="4 5">HYN0085</strain>
    </source>
</reference>
<dbReference type="GO" id="GO:0003677">
    <property type="term" value="F:DNA binding"/>
    <property type="evidence" value="ECO:0007669"/>
    <property type="project" value="UniProtKB-KW"/>
</dbReference>
<sequence length="239" mass="27504">MHKLRCIAVDDEPLALELLEDNIRQIPFMELVASCQNAFEAMDILHEQNADLIFLDIQMPGITGVQFLKSLQGQSSSPMVIFITAYEQYALEGFELDVVDYLLKPVSFERFLKAANKAFELFKLRQQTPAPELLSTHFFVNANYALVKIRYDEITYIEGLKDYVKIYLTSARHPVITRMTLKGIEQKLPSHEFMRVHKSYIVSLDKIQSVRNLKIHIGEAIIPVGEQYVEEFMKSIGEN</sequence>
<feature type="domain" description="Response regulatory" evidence="2">
    <location>
        <begin position="5"/>
        <end position="119"/>
    </location>
</feature>
<dbReference type="PANTHER" id="PTHR37299:SF1">
    <property type="entry name" value="STAGE 0 SPORULATION PROTEIN A HOMOLOG"/>
    <property type="match status" value="1"/>
</dbReference>
<keyword evidence="1" id="KW-0597">Phosphoprotein</keyword>
<dbReference type="EMBL" id="CP030850">
    <property type="protein sequence ID" value="AXE16975.1"/>
    <property type="molecule type" value="Genomic_DNA"/>
</dbReference>
<keyword evidence="5" id="KW-1185">Reference proteome</keyword>
<dbReference type="SMART" id="SM00448">
    <property type="entry name" value="REC"/>
    <property type="match status" value="1"/>
</dbReference>
<keyword evidence="4" id="KW-0238">DNA-binding</keyword>
<feature type="domain" description="HTH LytTR-type" evidence="3">
    <location>
        <begin position="147"/>
        <end position="238"/>
    </location>
</feature>
<dbReference type="RefSeq" id="WP_114065762.1">
    <property type="nucleotide sequence ID" value="NZ_CP030850.1"/>
</dbReference>
<protein>
    <submittedName>
        <fullName evidence="4">DNA-binding response regulator</fullName>
    </submittedName>
</protein>
<dbReference type="Pfam" id="PF00072">
    <property type="entry name" value="Response_reg"/>
    <property type="match status" value="1"/>
</dbReference>
<dbReference type="InterPro" id="IPR011006">
    <property type="entry name" value="CheY-like_superfamily"/>
</dbReference>
<evidence type="ECO:0000313" key="5">
    <source>
        <dbReference type="Proteomes" id="UP000251993"/>
    </source>
</evidence>
<dbReference type="KEGG" id="run:DR864_04120"/>
<organism evidence="4 5">
    <name type="scientific">Runella rosea</name>
    <dbReference type="NCBI Taxonomy" id="2259595"/>
    <lineage>
        <taxon>Bacteria</taxon>
        <taxon>Pseudomonadati</taxon>
        <taxon>Bacteroidota</taxon>
        <taxon>Cytophagia</taxon>
        <taxon>Cytophagales</taxon>
        <taxon>Spirosomataceae</taxon>
        <taxon>Runella</taxon>
    </lineage>
</organism>
<dbReference type="InterPro" id="IPR007492">
    <property type="entry name" value="LytTR_DNA-bd_dom"/>
</dbReference>
<dbReference type="OrthoDB" id="1646880at2"/>
<dbReference type="AlphaFoldDB" id="A0A344TEA4"/>